<dbReference type="InterPro" id="IPR011738">
    <property type="entry name" value="Phage_CHP"/>
</dbReference>
<dbReference type="EMBL" id="LR798259">
    <property type="protein sequence ID" value="CAB5218462.1"/>
    <property type="molecule type" value="Genomic_DNA"/>
</dbReference>
<dbReference type="Gene3D" id="1.10.3230.30">
    <property type="entry name" value="Phage gp6-like head-tail connector protein"/>
    <property type="match status" value="1"/>
</dbReference>
<reference evidence="1" key="1">
    <citation type="submission" date="2020-05" db="EMBL/GenBank/DDBJ databases">
        <authorList>
            <person name="Chiriac C."/>
            <person name="Salcher M."/>
            <person name="Ghai R."/>
            <person name="Kavagutti S V."/>
        </authorList>
    </citation>
    <scope>NUCLEOTIDE SEQUENCE</scope>
</reference>
<evidence type="ECO:0008006" key="2">
    <source>
        <dbReference type="Google" id="ProtNLM"/>
    </source>
</evidence>
<dbReference type="NCBIfam" id="TIGR02215">
    <property type="entry name" value="phage_chp_gp8"/>
    <property type="match status" value="1"/>
</dbReference>
<dbReference type="InterPro" id="IPR021146">
    <property type="entry name" value="Phage_gp6-like_head-tail"/>
</dbReference>
<proteinExistence type="predicted"/>
<gene>
    <name evidence="1" type="ORF">UFOVP217_21</name>
</gene>
<dbReference type="Pfam" id="PF05135">
    <property type="entry name" value="Phage_connect_1"/>
    <property type="match status" value="1"/>
</dbReference>
<evidence type="ECO:0000313" key="1">
    <source>
        <dbReference type="EMBL" id="CAB5218462.1"/>
    </source>
</evidence>
<organism evidence="1">
    <name type="scientific">uncultured Caudovirales phage</name>
    <dbReference type="NCBI Taxonomy" id="2100421"/>
    <lineage>
        <taxon>Viruses</taxon>
        <taxon>Duplodnaviria</taxon>
        <taxon>Heunggongvirae</taxon>
        <taxon>Uroviricota</taxon>
        <taxon>Caudoviricetes</taxon>
        <taxon>Peduoviridae</taxon>
        <taxon>Maltschvirus</taxon>
        <taxon>Maltschvirus maltsch</taxon>
    </lineage>
</organism>
<protein>
    <recommendedName>
        <fullName evidence="2">Gp6 domain containing protein</fullName>
    </recommendedName>
</protein>
<sequence length="174" mass="19259">MVNYNSILDLVNVAESENEPVTLSEAKDFCKIDIGTDDDLLIALITTARQMCEAYTGVGFIWHDLDIIVNNTNGGIYLPYGPLLEIYSVTDNNGEVLILDTNYTISGGAWVRLESPKENNIIVSYSTGYDDDQLPSALKTGLLNAIYYLYDNRAQGVDNIGPIAKLILNPYKRV</sequence>
<dbReference type="CDD" id="cd08054">
    <property type="entry name" value="gp6"/>
    <property type="match status" value="1"/>
</dbReference>
<accession>A0A6J7WP17</accession>
<name>A0A6J7WP17_9CAUD</name>